<evidence type="ECO:0000313" key="12">
    <source>
        <dbReference type="Proteomes" id="UP000644147"/>
    </source>
</evidence>
<dbReference type="SMART" id="SM00490">
    <property type="entry name" value="HELICc"/>
    <property type="match status" value="1"/>
</dbReference>
<dbReference type="SUPFAM" id="SSF52540">
    <property type="entry name" value="P-loop containing nucleoside triphosphate hydrolases"/>
    <property type="match status" value="1"/>
</dbReference>
<evidence type="ECO:0000256" key="4">
    <source>
        <dbReference type="ARBA" id="ARBA00022840"/>
    </source>
</evidence>
<dbReference type="Pfam" id="PF00271">
    <property type="entry name" value="Helicase_C"/>
    <property type="match status" value="1"/>
</dbReference>
<evidence type="ECO:0000259" key="9">
    <source>
        <dbReference type="PROSITE" id="PS51194"/>
    </source>
</evidence>
<dbReference type="InterPro" id="IPR014014">
    <property type="entry name" value="RNA_helicase_DEAD_Q_motif"/>
</dbReference>
<dbReference type="InterPro" id="IPR000629">
    <property type="entry name" value="RNA-helicase_DEAD-box_CS"/>
</dbReference>
<dbReference type="InterPro" id="IPR044742">
    <property type="entry name" value="DEAD/DEAH_RhlB"/>
</dbReference>
<dbReference type="SMART" id="SM00487">
    <property type="entry name" value="DEXDc"/>
    <property type="match status" value="1"/>
</dbReference>
<evidence type="ECO:0000313" key="11">
    <source>
        <dbReference type="EMBL" id="MBK0402741.1"/>
    </source>
</evidence>
<dbReference type="InterPro" id="IPR011545">
    <property type="entry name" value="DEAD/DEAH_box_helicase_dom"/>
</dbReference>
<evidence type="ECO:0000256" key="1">
    <source>
        <dbReference type="ARBA" id="ARBA00022741"/>
    </source>
</evidence>
<dbReference type="PROSITE" id="PS51195">
    <property type="entry name" value="Q_MOTIF"/>
    <property type="match status" value="1"/>
</dbReference>
<feature type="domain" description="Helicase C-terminal" evidence="9">
    <location>
        <begin position="236"/>
        <end position="381"/>
    </location>
</feature>
<feature type="domain" description="Helicase ATP-binding" evidence="8">
    <location>
        <begin position="32"/>
        <end position="207"/>
    </location>
</feature>
<dbReference type="RefSeq" id="WP_200505501.1">
    <property type="nucleotide sequence ID" value="NZ_JAEHFX010000003.1"/>
</dbReference>
<evidence type="ECO:0000256" key="2">
    <source>
        <dbReference type="ARBA" id="ARBA00022801"/>
    </source>
</evidence>
<dbReference type="InterPro" id="IPR027417">
    <property type="entry name" value="P-loop_NTPase"/>
</dbReference>
<dbReference type="PANTHER" id="PTHR47959">
    <property type="entry name" value="ATP-DEPENDENT RNA HELICASE RHLE-RELATED"/>
    <property type="match status" value="1"/>
</dbReference>
<evidence type="ECO:0000256" key="6">
    <source>
        <dbReference type="PROSITE-ProRule" id="PRU00552"/>
    </source>
</evidence>
<dbReference type="CDD" id="cd18787">
    <property type="entry name" value="SF2_C_DEAD"/>
    <property type="match status" value="1"/>
</dbReference>
<keyword evidence="4 7" id="KW-0067">ATP-binding</keyword>
<dbReference type="GO" id="GO:0004386">
    <property type="term" value="F:helicase activity"/>
    <property type="evidence" value="ECO:0007669"/>
    <property type="project" value="UniProtKB-KW"/>
</dbReference>
<keyword evidence="2 7" id="KW-0378">Hydrolase</keyword>
<keyword evidence="1 7" id="KW-0547">Nucleotide-binding</keyword>
<proteinExistence type="inferred from homology"/>
<dbReference type="PROSITE" id="PS51192">
    <property type="entry name" value="HELICASE_ATP_BIND_1"/>
    <property type="match status" value="1"/>
</dbReference>
<evidence type="ECO:0000256" key="7">
    <source>
        <dbReference type="RuleBase" id="RU000492"/>
    </source>
</evidence>
<dbReference type="CDD" id="cd00268">
    <property type="entry name" value="DEADc"/>
    <property type="match status" value="1"/>
</dbReference>
<accession>A0ABS1C0P5</accession>
<sequence length="383" mass="42398">MNFSSLGLAAPLLKAIKEQGYDQPFPIQAQAIPAILAGNDVLGIAQTGSGKTAGFALPVLQQLQFKQEAKNRYIRVLVLVPTRELALQVANVFRGFSTYLTRRVKTLAVFGGVSINPQMMALSGTEILVATPGRLLDLLESNALQLSELDTLVLDEADKMLSLGFAEEMERIFALLPAKRQNLLFSATLADDVQAIKARMLRNPVVISAEEKLEEGDALELIKQVAYRVSQERKGPFLRYLIKHENMQQVLVFVSSTRNADNLVVKLKKNDIDAMAMHGEKSQGARVEALRRFKAGQVRVLVATDLASRGIDIQFLPFVINYDLPRSPKDYVHRIGRTGRAGATGEAISLITPEDEHHFKIIQKKMGKTVEMRETDEVNLHGV</sequence>
<evidence type="ECO:0000259" key="8">
    <source>
        <dbReference type="PROSITE" id="PS51192"/>
    </source>
</evidence>
<gene>
    <name evidence="11" type="ORF">I5M27_07070</name>
</gene>
<feature type="short sequence motif" description="Q motif" evidence="6">
    <location>
        <begin position="1"/>
        <end position="29"/>
    </location>
</feature>
<dbReference type="PANTHER" id="PTHR47959:SF13">
    <property type="entry name" value="ATP-DEPENDENT RNA HELICASE RHLE"/>
    <property type="match status" value="1"/>
</dbReference>
<keyword evidence="3 7" id="KW-0347">Helicase</keyword>
<evidence type="ECO:0000259" key="10">
    <source>
        <dbReference type="PROSITE" id="PS51195"/>
    </source>
</evidence>
<reference evidence="11 12" key="1">
    <citation type="submission" date="2020-12" db="EMBL/GenBank/DDBJ databases">
        <title>Bacterial novel species Adhaeribacter sp. BT258 isolated from soil.</title>
        <authorList>
            <person name="Jung H.-Y."/>
        </authorList>
    </citation>
    <scope>NUCLEOTIDE SEQUENCE [LARGE SCALE GENOMIC DNA]</scope>
    <source>
        <strain evidence="11 12">BT258</strain>
    </source>
</reference>
<name>A0ABS1C0P5_9BACT</name>
<dbReference type="EMBL" id="JAEHFX010000003">
    <property type="protein sequence ID" value="MBK0402741.1"/>
    <property type="molecule type" value="Genomic_DNA"/>
</dbReference>
<feature type="domain" description="DEAD-box RNA helicase Q" evidence="10">
    <location>
        <begin position="1"/>
        <end position="29"/>
    </location>
</feature>
<comment type="caution">
    <text evidence="11">The sequence shown here is derived from an EMBL/GenBank/DDBJ whole genome shotgun (WGS) entry which is preliminary data.</text>
</comment>
<keyword evidence="12" id="KW-1185">Reference proteome</keyword>
<organism evidence="11 12">
    <name type="scientific">Adhaeribacter terrigena</name>
    <dbReference type="NCBI Taxonomy" id="2793070"/>
    <lineage>
        <taxon>Bacteria</taxon>
        <taxon>Pseudomonadati</taxon>
        <taxon>Bacteroidota</taxon>
        <taxon>Cytophagia</taxon>
        <taxon>Cytophagales</taxon>
        <taxon>Hymenobacteraceae</taxon>
        <taxon>Adhaeribacter</taxon>
    </lineage>
</organism>
<dbReference type="InterPro" id="IPR014001">
    <property type="entry name" value="Helicase_ATP-bd"/>
</dbReference>
<dbReference type="Gene3D" id="3.40.50.300">
    <property type="entry name" value="P-loop containing nucleotide triphosphate hydrolases"/>
    <property type="match status" value="2"/>
</dbReference>
<dbReference type="InterPro" id="IPR050079">
    <property type="entry name" value="DEAD_box_RNA_helicase"/>
</dbReference>
<dbReference type="InterPro" id="IPR001650">
    <property type="entry name" value="Helicase_C-like"/>
</dbReference>
<evidence type="ECO:0000256" key="3">
    <source>
        <dbReference type="ARBA" id="ARBA00022806"/>
    </source>
</evidence>
<comment type="similarity">
    <text evidence="5 7">Belongs to the DEAD box helicase family.</text>
</comment>
<dbReference type="Proteomes" id="UP000644147">
    <property type="component" value="Unassembled WGS sequence"/>
</dbReference>
<evidence type="ECO:0000256" key="5">
    <source>
        <dbReference type="ARBA" id="ARBA00038437"/>
    </source>
</evidence>
<protein>
    <submittedName>
        <fullName evidence="11">DEAD/DEAH box helicase</fullName>
    </submittedName>
</protein>
<dbReference type="Pfam" id="PF00270">
    <property type="entry name" value="DEAD"/>
    <property type="match status" value="1"/>
</dbReference>
<dbReference type="PROSITE" id="PS51194">
    <property type="entry name" value="HELICASE_CTER"/>
    <property type="match status" value="1"/>
</dbReference>
<dbReference type="PROSITE" id="PS00039">
    <property type="entry name" value="DEAD_ATP_HELICASE"/>
    <property type="match status" value="1"/>
</dbReference>